<dbReference type="PROSITE" id="PS51257">
    <property type="entry name" value="PROKAR_LIPOPROTEIN"/>
    <property type="match status" value="1"/>
</dbReference>
<dbReference type="Proteomes" id="UP000237749">
    <property type="component" value="Unassembled WGS sequence"/>
</dbReference>
<dbReference type="SUPFAM" id="SSF52218">
    <property type="entry name" value="Flavoproteins"/>
    <property type="match status" value="1"/>
</dbReference>
<dbReference type="Gene3D" id="3.30.70.20">
    <property type="match status" value="1"/>
</dbReference>
<name>A0A2S6HW69_9FIRM</name>
<dbReference type="Pfam" id="PF13237">
    <property type="entry name" value="Fer4_10"/>
    <property type="match status" value="1"/>
</dbReference>
<evidence type="ECO:0000256" key="1">
    <source>
        <dbReference type="ARBA" id="ARBA00022723"/>
    </source>
</evidence>
<evidence type="ECO:0000313" key="6">
    <source>
        <dbReference type="Proteomes" id="UP000237749"/>
    </source>
</evidence>
<dbReference type="GO" id="GO:0051536">
    <property type="term" value="F:iron-sulfur cluster binding"/>
    <property type="evidence" value="ECO:0007669"/>
    <property type="project" value="UniProtKB-KW"/>
</dbReference>
<gene>
    <name evidence="5" type="ORF">BXY41_103405</name>
</gene>
<dbReference type="InterPro" id="IPR017896">
    <property type="entry name" value="4Fe4S_Fe-S-bd"/>
</dbReference>
<feature type="domain" description="4Fe-4S ferredoxin-type" evidence="4">
    <location>
        <begin position="187"/>
        <end position="217"/>
    </location>
</feature>
<sequence>MLKPKKITLAYFSGTGCTKEVCLCFAQQLVKKGLESKTISLENHDPGNLKPPDLLVIFSPVYAFRLASITEKWVKGLPKSSRTMVVIVPVSGGGDISPNTACTIFCRRMLKKKGYHLIYEKMIVMPSNFGTNAGDEINHQLIRILPEKTKVMIEDILNGEHHFLMAKPQDRFLAMLGKGEHLGARFFGASIHPSSQCTHCGKCSQKCPTRNIKMDQGIPKFGFRCILCLRCIYSCPVHVLKPKILTSAVLKDGFHVQKYKKQESDDMSLKQTEFHLKGAWKGVSDYLQ</sequence>
<dbReference type="OrthoDB" id="9813995at2"/>
<evidence type="ECO:0000313" key="5">
    <source>
        <dbReference type="EMBL" id="PPK82189.1"/>
    </source>
</evidence>
<reference evidence="5 6" key="1">
    <citation type="submission" date="2018-02" db="EMBL/GenBank/DDBJ databases">
        <title>Genomic Encyclopedia of Archaeal and Bacterial Type Strains, Phase II (KMG-II): from individual species to whole genera.</title>
        <authorList>
            <person name="Goeker M."/>
        </authorList>
    </citation>
    <scope>NUCLEOTIDE SEQUENCE [LARGE SCALE GENOMIC DNA]</scope>
    <source>
        <strain evidence="5 6">DSM 3808</strain>
    </source>
</reference>
<dbReference type="SUPFAM" id="SSF54862">
    <property type="entry name" value="4Fe-4S ferredoxins"/>
    <property type="match status" value="1"/>
</dbReference>
<evidence type="ECO:0000259" key="4">
    <source>
        <dbReference type="PROSITE" id="PS51379"/>
    </source>
</evidence>
<dbReference type="RefSeq" id="WP_104436235.1">
    <property type="nucleotide sequence ID" value="NZ_PTJA01000003.1"/>
</dbReference>
<keyword evidence="1" id="KW-0479">Metal-binding</keyword>
<organism evidence="5 6">
    <name type="scientific">Lacrimispora xylanisolvens</name>
    <dbReference type="NCBI Taxonomy" id="384636"/>
    <lineage>
        <taxon>Bacteria</taxon>
        <taxon>Bacillati</taxon>
        <taxon>Bacillota</taxon>
        <taxon>Clostridia</taxon>
        <taxon>Lachnospirales</taxon>
        <taxon>Lachnospiraceae</taxon>
        <taxon>Lacrimispora</taxon>
    </lineage>
</organism>
<evidence type="ECO:0000256" key="3">
    <source>
        <dbReference type="ARBA" id="ARBA00023014"/>
    </source>
</evidence>
<dbReference type="InterPro" id="IPR029039">
    <property type="entry name" value="Flavoprotein-like_sf"/>
</dbReference>
<evidence type="ECO:0000256" key="2">
    <source>
        <dbReference type="ARBA" id="ARBA00023004"/>
    </source>
</evidence>
<dbReference type="InterPro" id="IPR017900">
    <property type="entry name" value="4Fe4S_Fe_S_CS"/>
</dbReference>
<dbReference type="Gene3D" id="3.40.50.360">
    <property type="match status" value="1"/>
</dbReference>
<accession>A0A2S6HW69</accession>
<protein>
    <recommendedName>
        <fullName evidence="4">4Fe-4S ferredoxin-type domain-containing protein</fullName>
    </recommendedName>
</protein>
<dbReference type="AlphaFoldDB" id="A0A2S6HW69"/>
<keyword evidence="3" id="KW-0411">Iron-sulfur</keyword>
<keyword evidence="2" id="KW-0408">Iron</keyword>
<proteinExistence type="predicted"/>
<dbReference type="PROSITE" id="PS00198">
    <property type="entry name" value="4FE4S_FER_1"/>
    <property type="match status" value="2"/>
</dbReference>
<keyword evidence="6" id="KW-1185">Reference proteome</keyword>
<dbReference type="InterPro" id="IPR047964">
    <property type="entry name" value="EFR1-like"/>
</dbReference>
<dbReference type="EMBL" id="PTJA01000003">
    <property type="protein sequence ID" value="PPK82189.1"/>
    <property type="molecule type" value="Genomic_DNA"/>
</dbReference>
<dbReference type="GO" id="GO:0046872">
    <property type="term" value="F:metal ion binding"/>
    <property type="evidence" value="ECO:0007669"/>
    <property type="project" value="UniProtKB-KW"/>
</dbReference>
<comment type="caution">
    <text evidence="5">The sequence shown here is derived from an EMBL/GenBank/DDBJ whole genome shotgun (WGS) entry which is preliminary data.</text>
</comment>
<dbReference type="NCBIfam" id="NF038196">
    <property type="entry name" value="ferrodoxin_EFR1"/>
    <property type="match status" value="1"/>
</dbReference>
<dbReference type="PROSITE" id="PS51379">
    <property type="entry name" value="4FE4S_FER_2"/>
    <property type="match status" value="1"/>
</dbReference>